<proteinExistence type="predicted"/>
<reference evidence="4" key="1">
    <citation type="submission" date="2010-07" db="EMBL/GenBank/DDBJ databases">
        <title>The genome sequence of Gaeumannomyces graminis var. tritici strain R3-111a-1.</title>
        <authorList>
            <consortium name="The Broad Institute Genome Sequencing Platform"/>
            <person name="Ma L.-J."/>
            <person name="Dead R."/>
            <person name="Young S."/>
            <person name="Zeng Q."/>
            <person name="Koehrsen M."/>
            <person name="Alvarado L."/>
            <person name="Berlin A."/>
            <person name="Chapman S.B."/>
            <person name="Chen Z."/>
            <person name="Freedman E."/>
            <person name="Gellesch M."/>
            <person name="Goldberg J."/>
            <person name="Griggs A."/>
            <person name="Gujja S."/>
            <person name="Heilman E.R."/>
            <person name="Heiman D."/>
            <person name="Hepburn T."/>
            <person name="Howarth C."/>
            <person name="Jen D."/>
            <person name="Larson L."/>
            <person name="Mehta T."/>
            <person name="Neiman D."/>
            <person name="Pearson M."/>
            <person name="Roberts A."/>
            <person name="Saif S."/>
            <person name="Shea T."/>
            <person name="Shenoy N."/>
            <person name="Sisk P."/>
            <person name="Stolte C."/>
            <person name="Sykes S."/>
            <person name="Walk T."/>
            <person name="White J."/>
            <person name="Yandava C."/>
            <person name="Haas B."/>
            <person name="Nusbaum C."/>
            <person name="Birren B."/>
        </authorList>
    </citation>
    <scope>NUCLEOTIDE SEQUENCE [LARGE SCALE GENOMIC DNA]</scope>
    <source>
        <strain evidence="4">R3-111a-1</strain>
    </source>
</reference>
<reference evidence="2" key="3">
    <citation type="submission" date="2010-09" db="EMBL/GenBank/DDBJ databases">
        <title>Annotation of Gaeumannomyces graminis var. tritici R3-111a-1.</title>
        <authorList>
            <consortium name="The Broad Institute Genome Sequencing Platform"/>
            <person name="Ma L.-J."/>
            <person name="Dead R."/>
            <person name="Young S.K."/>
            <person name="Zeng Q."/>
            <person name="Gargeya S."/>
            <person name="Fitzgerald M."/>
            <person name="Haas B."/>
            <person name="Abouelleil A."/>
            <person name="Alvarado L."/>
            <person name="Arachchi H.M."/>
            <person name="Berlin A."/>
            <person name="Brown A."/>
            <person name="Chapman S.B."/>
            <person name="Chen Z."/>
            <person name="Dunbar C."/>
            <person name="Freedman E."/>
            <person name="Gearin G."/>
            <person name="Gellesch M."/>
            <person name="Goldberg J."/>
            <person name="Griggs A."/>
            <person name="Gujja S."/>
            <person name="Heiman D."/>
            <person name="Howarth C."/>
            <person name="Larson L."/>
            <person name="Lui A."/>
            <person name="MacDonald P.J.P."/>
            <person name="Mehta T."/>
            <person name="Montmayeur A."/>
            <person name="Murphy C."/>
            <person name="Neiman D."/>
            <person name="Pearson M."/>
            <person name="Priest M."/>
            <person name="Roberts A."/>
            <person name="Saif S."/>
            <person name="Shea T."/>
            <person name="Shenoy N."/>
            <person name="Sisk P."/>
            <person name="Stolte C."/>
            <person name="Sykes S."/>
            <person name="Yandava C."/>
            <person name="Wortman J."/>
            <person name="Nusbaum C."/>
            <person name="Birren B."/>
        </authorList>
    </citation>
    <scope>NUCLEOTIDE SEQUENCE</scope>
    <source>
        <strain evidence="2">R3-111a-1</strain>
    </source>
</reference>
<reference evidence="2" key="2">
    <citation type="submission" date="2010-07" db="EMBL/GenBank/DDBJ databases">
        <authorList>
            <consortium name="The Broad Institute Genome Sequencing Platform"/>
            <consortium name="Broad Institute Genome Sequencing Center for Infectious Disease"/>
            <person name="Ma L.-J."/>
            <person name="Dead R."/>
            <person name="Young S."/>
            <person name="Zeng Q."/>
            <person name="Koehrsen M."/>
            <person name="Alvarado L."/>
            <person name="Berlin A."/>
            <person name="Chapman S.B."/>
            <person name="Chen Z."/>
            <person name="Freedman E."/>
            <person name="Gellesch M."/>
            <person name="Goldberg J."/>
            <person name="Griggs A."/>
            <person name="Gujja S."/>
            <person name="Heilman E.R."/>
            <person name="Heiman D."/>
            <person name="Hepburn T."/>
            <person name="Howarth C."/>
            <person name="Jen D."/>
            <person name="Larson L."/>
            <person name="Mehta T."/>
            <person name="Neiman D."/>
            <person name="Pearson M."/>
            <person name="Roberts A."/>
            <person name="Saif S."/>
            <person name="Shea T."/>
            <person name="Shenoy N."/>
            <person name="Sisk P."/>
            <person name="Stolte C."/>
            <person name="Sykes S."/>
            <person name="Walk T."/>
            <person name="White J."/>
            <person name="Yandava C."/>
            <person name="Haas B."/>
            <person name="Nusbaum C."/>
            <person name="Birren B."/>
        </authorList>
    </citation>
    <scope>NUCLEOTIDE SEQUENCE</scope>
    <source>
        <strain evidence="2">R3-111a-1</strain>
    </source>
</reference>
<evidence type="ECO:0000313" key="2">
    <source>
        <dbReference type="EMBL" id="EJT76069.1"/>
    </source>
</evidence>
<organism evidence="2">
    <name type="scientific">Gaeumannomyces tritici (strain R3-111a-1)</name>
    <name type="common">Wheat and barley take-all root rot fungus</name>
    <name type="synonym">Gaeumannomyces graminis var. tritici</name>
    <dbReference type="NCBI Taxonomy" id="644352"/>
    <lineage>
        <taxon>Eukaryota</taxon>
        <taxon>Fungi</taxon>
        <taxon>Dikarya</taxon>
        <taxon>Ascomycota</taxon>
        <taxon>Pezizomycotina</taxon>
        <taxon>Sordariomycetes</taxon>
        <taxon>Sordariomycetidae</taxon>
        <taxon>Magnaporthales</taxon>
        <taxon>Magnaporthaceae</taxon>
        <taxon>Gaeumannomyces</taxon>
    </lineage>
</organism>
<evidence type="ECO:0000313" key="4">
    <source>
        <dbReference type="Proteomes" id="UP000006039"/>
    </source>
</evidence>
<dbReference type="VEuPathDB" id="FungiDB:GGTG_05993"/>
<evidence type="ECO:0000313" key="3">
    <source>
        <dbReference type="EnsemblFungi" id="EJT76069"/>
    </source>
</evidence>
<reference evidence="3" key="5">
    <citation type="submission" date="2018-04" db="UniProtKB">
        <authorList>
            <consortium name="EnsemblFungi"/>
        </authorList>
    </citation>
    <scope>IDENTIFICATION</scope>
    <source>
        <strain evidence="3">R3-111a-1</strain>
    </source>
</reference>
<sequence length="114" mass="11888">MAPERAAVRPLSRAKSANCNVDAWGRGPARHGGGAGAGASVEQPAMRIFTAGLGRVTGGASEEEKQRGNEGCRGPSRIRISSGFYSAIGQVHAGKRWRVNAAMPLRFARITSAA</sequence>
<feature type="region of interest" description="Disordered" evidence="1">
    <location>
        <begin position="56"/>
        <end position="75"/>
    </location>
</feature>
<dbReference type="EnsemblFungi" id="EJT76069">
    <property type="protein sequence ID" value="EJT76069"/>
    <property type="gene ID" value="GGTG_05993"/>
</dbReference>
<accession>J3NXI7</accession>
<reference evidence="3" key="4">
    <citation type="journal article" date="2015" name="G3 (Bethesda)">
        <title>Genome sequences of three phytopathogenic species of the Magnaporthaceae family of fungi.</title>
        <authorList>
            <person name="Okagaki L.H."/>
            <person name="Nunes C.C."/>
            <person name="Sailsbery J."/>
            <person name="Clay B."/>
            <person name="Brown D."/>
            <person name="John T."/>
            <person name="Oh Y."/>
            <person name="Young N."/>
            <person name="Fitzgerald M."/>
            <person name="Haas B.J."/>
            <person name="Zeng Q."/>
            <person name="Young S."/>
            <person name="Adiconis X."/>
            <person name="Fan L."/>
            <person name="Levin J.Z."/>
            <person name="Mitchell T.K."/>
            <person name="Okubara P.A."/>
            <person name="Farman M.L."/>
            <person name="Kohn L.M."/>
            <person name="Birren B."/>
            <person name="Ma L.-J."/>
            <person name="Dean R.A."/>
        </authorList>
    </citation>
    <scope>NUCLEOTIDE SEQUENCE</scope>
    <source>
        <strain evidence="3">R3-111a-1</strain>
    </source>
</reference>
<dbReference type="Proteomes" id="UP000006039">
    <property type="component" value="Unassembled WGS sequence"/>
</dbReference>
<gene>
    <name evidence="3" type="primary">20346451</name>
    <name evidence="2" type="ORF">GGTG_05993</name>
</gene>
<name>J3NXI7_GAET3</name>
<dbReference type="GeneID" id="20346451"/>
<protein>
    <submittedName>
        <fullName evidence="2 3">Uncharacterized protein</fullName>
    </submittedName>
</protein>
<dbReference type="EMBL" id="GL385397">
    <property type="protein sequence ID" value="EJT76069.1"/>
    <property type="molecule type" value="Genomic_DNA"/>
</dbReference>
<keyword evidence="4" id="KW-1185">Reference proteome</keyword>
<dbReference type="RefSeq" id="XP_009222069.1">
    <property type="nucleotide sequence ID" value="XM_009223805.1"/>
</dbReference>
<dbReference type="HOGENOM" id="CLU_2121249_0_0_1"/>
<dbReference type="AlphaFoldDB" id="J3NXI7"/>
<evidence type="ECO:0000256" key="1">
    <source>
        <dbReference type="SAM" id="MobiDB-lite"/>
    </source>
</evidence>
<feature type="region of interest" description="Disordered" evidence="1">
    <location>
        <begin position="1"/>
        <end position="41"/>
    </location>
</feature>